<reference evidence="9 10" key="1">
    <citation type="submission" date="2020-03" db="EMBL/GenBank/DDBJ databases">
        <authorList>
            <person name="Picone N."/>
        </authorList>
    </citation>
    <scope>NUCLEOTIDE SEQUENCE [LARGE SCALE GENOMIC DNA]</scope>
    <source>
        <strain evidence="9">NSCAC1</strain>
    </source>
</reference>
<evidence type="ECO:0000256" key="3">
    <source>
        <dbReference type="ARBA" id="ARBA00022723"/>
    </source>
</evidence>
<accession>A0A7G1QBZ7</accession>
<dbReference type="AlphaFoldDB" id="A0A7G1QBZ7"/>
<dbReference type="EMBL" id="LR778175">
    <property type="protein sequence ID" value="CAB1277552.1"/>
    <property type="molecule type" value="Genomic_DNA"/>
</dbReference>
<protein>
    <submittedName>
        <fullName evidence="9">Cytochrome c, class I</fullName>
    </submittedName>
</protein>
<dbReference type="PROSITE" id="PS51007">
    <property type="entry name" value="CYTC"/>
    <property type="match status" value="1"/>
</dbReference>
<dbReference type="Proteomes" id="UP000516072">
    <property type="component" value="Chromosome"/>
</dbReference>
<keyword evidence="10" id="KW-1185">Reference proteome</keyword>
<dbReference type="GO" id="GO:0046872">
    <property type="term" value="F:metal ion binding"/>
    <property type="evidence" value="ECO:0007669"/>
    <property type="project" value="UniProtKB-KW"/>
</dbReference>
<keyword evidence="2 6" id="KW-0349">Heme</keyword>
<dbReference type="SUPFAM" id="SSF46626">
    <property type="entry name" value="Cytochrome c"/>
    <property type="match status" value="1"/>
</dbReference>
<dbReference type="InterPro" id="IPR050597">
    <property type="entry name" value="Cytochrome_c_Oxidase_Subunit"/>
</dbReference>
<gene>
    <name evidence="9" type="ORF">NSCAC_1725</name>
</gene>
<dbReference type="PANTHER" id="PTHR33751:SF9">
    <property type="entry name" value="CYTOCHROME C4"/>
    <property type="match status" value="1"/>
</dbReference>
<feature type="domain" description="Cytochrome c" evidence="8">
    <location>
        <begin position="27"/>
        <end position="109"/>
    </location>
</feature>
<dbReference type="KEGG" id="ntg:NSCAC_1725"/>
<dbReference type="PANTHER" id="PTHR33751">
    <property type="entry name" value="CBB3-TYPE CYTOCHROME C OXIDASE SUBUNIT FIXP"/>
    <property type="match status" value="1"/>
</dbReference>
<dbReference type="Gene3D" id="1.10.760.10">
    <property type="entry name" value="Cytochrome c-like domain"/>
    <property type="match status" value="1"/>
</dbReference>
<evidence type="ECO:0000256" key="7">
    <source>
        <dbReference type="SAM" id="SignalP"/>
    </source>
</evidence>
<dbReference type="InterPro" id="IPR036909">
    <property type="entry name" value="Cyt_c-like_dom_sf"/>
</dbReference>
<evidence type="ECO:0000256" key="1">
    <source>
        <dbReference type="ARBA" id="ARBA00022448"/>
    </source>
</evidence>
<dbReference type="GO" id="GO:0009055">
    <property type="term" value="F:electron transfer activity"/>
    <property type="evidence" value="ECO:0007669"/>
    <property type="project" value="InterPro"/>
</dbReference>
<proteinExistence type="predicted"/>
<keyword evidence="5 6" id="KW-0408">Iron</keyword>
<name>A0A7G1QBZ7_9GAMM</name>
<feature type="chain" id="PRO_5028882682" evidence="7">
    <location>
        <begin position="26"/>
        <end position="109"/>
    </location>
</feature>
<keyword evidence="1" id="KW-0813">Transport</keyword>
<evidence type="ECO:0000256" key="6">
    <source>
        <dbReference type="PROSITE-ProRule" id="PRU00433"/>
    </source>
</evidence>
<keyword evidence="3 6" id="KW-0479">Metal-binding</keyword>
<keyword evidence="4" id="KW-0249">Electron transport</keyword>
<evidence type="ECO:0000259" key="8">
    <source>
        <dbReference type="PROSITE" id="PS51007"/>
    </source>
</evidence>
<dbReference type="Pfam" id="PF00034">
    <property type="entry name" value="Cytochrom_C"/>
    <property type="match status" value="1"/>
</dbReference>
<keyword evidence="7" id="KW-0732">Signal</keyword>
<dbReference type="InterPro" id="IPR009056">
    <property type="entry name" value="Cyt_c-like_dom"/>
</dbReference>
<evidence type="ECO:0000256" key="5">
    <source>
        <dbReference type="ARBA" id="ARBA00023004"/>
    </source>
</evidence>
<organism evidence="9 10">
    <name type="scientific">Candidatus Nitrosacidococcus tergens</name>
    <dbReference type="NCBI Taxonomy" id="553981"/>
    <lineage>
        <taxon>Bacteria</taxon>
        <taxon>Pseudomonadati</taxon>
        <taxon>Pseudomonadota</taxon>
        <taxon>Gammaproteobacteria</taxon>
        <taxon>Chromatiales</taxon>
        <taxon>Chromatiaceae</taxon>
        <taxon>Candidatus Nitrosacidococcus</taxon>
    </lineage>
</organism>
<evidence type="ECO:0000313" key="9">
    <source>
        <dbReference type="EMBL" id="CAB1277552.1"/>
    </source>
</evidence>
<sequence>MDKKSFPIFLLGTSMALLFSMTVQAAGDPVVGRQKADQRQCQGCHGIEGLNNAYPTYKVPKLGGQHAEYIVSALQAYKSGDRKHPSMQGSAGSLTEQDMEDIAAFFEKQ</sequence>
<evidence type="ECO:0000313" key="10">
    <source>
        <dbReference type="Proteomes" id="UP000516072"/>
    </source>
</evidence>
<feature type="signal peptide" evidence="7">
    <location>
        <begin position="1"/>
        <end position="25"/>
    </location>
</feature>
<dbReference type="RefSeq" id="WP_197744368.1">
    <property type="nucleotide sequence ID" value="NZ_LR778175.1"/>
</dbReference>
<evidence type="ECO:0000256" key="4">
    <source>
        <dbReference type="ARBA" id="ARBA00022982"/>
    </source>
</evidence>
<evidence type="ECO:0000256" key="2">
    <source>
        <dbReference type="ARBA" id="ARBA00022617"/>
    </source>
</evidence>
<dbReference type="GO" id="GO:0020037">
    <property type="term" value="F:heme binding"/>
    <property type="evidence" value="ECO:0007669"/>
    <property type="project" value="InterPro"/>
</dbReference>